<name>A0A5C2S649_9APHY</name>
<accession>A0A5C2S649</accession>
<evidence type="ECO:0000313" key="3">
    <source>
        <dbReference type="Proteomes" id="UP000313359"/>
    </source>
</evidence>
<gene>
    <name evidence="2" type="ORF">L227DRAFT_183712</name>
</gene>
<protein>
    <submittedName>
        <fullName evidence="2">Uncharacterized protein</fullName>
    </submittedName>
</protein>
<keyword evidence="3" id="KW-1185">Reference proteome</keyword>
<dbReference type="EMBL" id="ML122274">
    <property type="protein sequence ID" value="RPD58657.1"/>
    <property type="molecule type" value="Genomic_DNA"/>
</dbReference>
<feature type="region of interest" description="Disordered" evidence="1">
    <location>
        <begin position="39"/>
        <end position="81"/>
    </location>
</feature>
<proteinExistence type="predicted"/>
<feature type="compositionally biased region" description="Polar residues" evidence="1">
    <location>
        <begin position="39"/>
        <end position="65"/>
    </location>
</feature>
<sequence>MSTLLPCSAYLRAFCQTRLMRSRSERSPGVRVLRYPTTGRSARQAMTSSTPHGQVSSHELISPQSGAAPGAVNWSPVSPRSPRRCGCSPLSRSTLALGRDMPFVVRERRLGDLLPRPPSYDGWRSETSPAARVRSLVYLPMRCLRCAVTKVDEAFRSRCGIWGTGR</sequence>
<evidence type="ECO:0000313" key="2">
    <source>
        <dbReference type="EMBL" id="RPD58657.1"/>
    </source>
</evidence>
<organism evidence="2 3">
    <name type="scientific">Lentinus tigrinus ALCF2SS1-6</name>
    <dbReference type="NCBI Taxonomy" id="1328759"/>
    <lineage>
        <taxon>Eukaryota</taxon>
        <taxon>Fungi</taxon>
        <taxon>Dikarya</taxon>
        <taxon>Basidiomycota</taxon>
        <taxon>Agaricomycotina</taxon>
        <taxon>Agaricomycetes</taxon>
        <taxon>Polyporales</taxon>
        <taxon>Polyporaceae</taxon>
        <taxon>Lentinus</taxon>
    </lineage>
</organism>
<dbReference type="AlphaFoldDB" id="A0A5C2S649"/>
<dbReference type="Proteomes" id="UP000313359">
    <property type="component" value="Unassembled WGS sequence"/>
</dbReference>
<evidence type="ECO:0000256" key="1">
    <source>
        <dbReference type="SAM" id="MobiDB-lite"/>
    </source>
</evidence>
<reference evidence="2" key="1">
    <citation type="journal article" date="2018" name="Genome Biol. Evol.">
        <title>Genomics and development of Lentinus tigrinus, a white-rot wood-decaying mushroom with dimorphic fruiting bodies.</title>
        <authorList>
            <person name="Wu B."/>
            <person name="Xu Z."/>
            <person name="Knudson A."/>
            <person name="Carlson A."/>
            <person name="Chen N."/>
            <person name="Kovaka S."/>
            <person name="LaButti K."/>
            <person name="Lipzen A."/>
            <person name="Pennachio C."/>
            <person name="Riley R."/>
            <person name="Schakwitz W."/>
            <person name="Umezawa K."/>
            <person name="Ohm R.A."/>
            <person name="Grigoriev I.V."/>
            <person name="Nagy L.G."/>
            <person name="Gibbons J."/>
            <person name="Hibbett D."/>
        </authorList>
    </citation>
    <scope>NUCLEOTIDE SEQUENCE [LARGE SCALE GENOMIC DNA]</scope>
    <source>
        <strain evidence="2">ALCF2SS1-6</strain>
    </source>
</reference>